<reference evidence="6" key="1">
    <citation type="journal article" date="2020" name="Nature">
        <title>Giant virus diversity and host interactions through global metagenomics.</title>
        <authorList>
            <person name="Schulz F."/>
            <person name="Roux S."/>
            <person name="Paez-Espino D."/>
            <person name="Jungbluth S."/>
            <person name="Walsh D.A."/>
            <person name="Denef V.J."/>
            <person name="McMahon K.D."/>
            <person name="Konstantinidis K.T."/>
            <person name="Eloe-Fadrosh E.A."/>
            <person name="Kyrpides N.C."/>
            <person name="Woyke T."/>
        </authorList>
    </citation>
    <scope>NUCLEOTIDE SEQUENCE</scope>
    <source>
        <strain evidence="6">GVMAG-M-3300023184-165</strain>
    </source>
</reference>
<keyword evidence="3" id="KW-0460">Magnesium</keyword>
<dbReference type="SUPFAM" id="SSF88723">
    <property type="entry name" value="PIN domain-like"/>
    <property type="match status" value="1"/>
</dbReference>
<dbReference type="Pfam" id="PF00867">
    <property type="entry name" value="XPG_I"/>
    <property type="match status" value="1"/>
</dbReference>
<name>A0A6C0HQ88_9ZZZZ</name>
<dbReference type="PANTHER" id="PTHR11081:SF9">
    <property type="entry name" value="FLAP ENDONUCLEASE 1"/>
    <property type="match status" value="1"/>
</dbReference>
<keyword evidence="2" id="KW-0378">Hydrolase</keyword>
<evidence type="ECO:0000259" key="5">
    <source>
        <dbReference type="SMART" id="SM00485"/>
    </source>
</evidence>
<feature type="domain" description="XPG-I" evidence="4">
    <location>
        <begin position="142"/>
        <end position="211"/>
    </location>
</feature>
<evidence type="ECO:0008006" key="7">
    <source>
        <dbReference type="Google" id="ProtNLM"/>
    </source>
</evidence>
<evidence type="ECO:0000313" key="6">
    <source>
        <dbReference type="EMBL" id="QHT82517.1"/>
    </source>
</evidence>
<sequence length="324" mass="37713">MGIKYLNSFLKDNCPDSIKCVSMSELSGKKIAVDISIYLYKYVGDDCLIENMYLMIAIFRHYNITPIFIFDGKPPAEKKELLKQRRENKLDAEKEYNRLKYCLDSIVDDSDKQEIVANMDSLKKQFVYINKTQIAKVKELIISFGVTYIEAPGEADELCALLVLKKKVWGCMSEDMDLFVYGCPRVLRYFSLLNRSAVVYNMKGILQELDISMKEFREICVLSGTDYNINTSAKDGMNLQKTTKLFKKYKKTKTDCDFYNWINNNHSECIENYDALKNIYSMFDLSENHEHLKICENVRIINTTINKEQMMPILEEDGFIFSCN</sequence>
<dbReference type="GO" id="GO:0017108">
    <property type="term" value="F:5'-flap endonuclease activity"/>
    <property type="evidence" value="ECO:0007669"/>
    <property type="project" value="TreeGrafter"/>
</dbReference>
<dbReference type="SMART" id="SM00485">
    <property type="entry name" value="XPGN"/>
    <property type="match status" value="1"/>
</dbReference>
<feature type="domain" description="XPG N-terminal" evidence="5">
    <location>
        <begin position="1"/>
        <end position="92"/>
    </location>
</feature>
<keyword evidence="2" id="KW-0255">Endonuclease</keyword>
<evidence type="ECO:0000256" key="1">
    <source>
        <dbReference type="ARBA" id="ARBA00022723"/>
    </source>
</evidence>
<dbReference type="GO" id="GO:0046872">
    <property type="term" value="F:metal ion binding"/>
    <property type="evidence" value="ECO:0007669"/>
    <property type="project" value="UniProtKB-KW"/>
</dbReference>
<dbReference type="InterPro" id="IPR029060">
    <property type="entry name" value="PIN-like_dom_sf"/>
</dbReference>
<dbReference type="InterPro" id="IPR006086">
    <property type="entry name" value="XPG-I_dom"/>
</dbReference>
<protein>
    <recommendedName>
        <fullName evidence="7">XPG N-terminal domain-containing protein</fullName>
    </recommendedName>
</protein>
<organism evidence="6">
    <name type="scientific">viral metagenome</name>
    <dbReference type="NCBI Taxonomy" id="1070528"/>
    <lineage>
        <taxon>unclassified sequences</taxon>
        <taxon>metagenomes</taxon>
        <taxon>organismal metagenomes</taxon>
    </lineage>
</organism>
<evidence type="ECO:0000259" key="4">
    <source>
        <dbReference type="SMART" id="SM00484"/>
    </source>
</evidence>
<dbReference type="SMART" id="SM00484">
    <property type="entry name" value="XPGI"/>
    <property type="match status" value="1"/>
</dbReference>
<dbReference type="InterPro" id="IPR006084">
    <property type="entry name" value="XPG/Rad2"/>
</dbReference>
<accession>A0A6C0HQ88</accession>
<dbReference type="Gene3D" id="3.40.50.1010">
    <property type="entry name" value="5'-nuclease"/>
    <property type="match status" value="1"/>
</dbReference>
<keyword evidence="1" id="KW-0479">Metal-binding</keyword>
<dbReference type="Gene3D" id="1.10.150.20">
    <property type="entry name" value="5' to 3' exonuclease, C-terminal subdomain"/>
    <property type="match status" value="1"/>
</dbReference>
<keyword evidence="2" id="KW-0540">Nuclease</keyword>
<dbReference type="EMBL" id="MN740002">
    <property type="protein sequence ID" value="QHT82517.1"/>
    <property type="molecule type" value="Genomic_DNA"/>
</dbReference>
<proteinExistence type="predicted"/>
<dbReference type="PANTHER" id="PTHR11081">
    <property type="entry name" value="FLAP ENDONUCLEASE FAMILY MEMBER"/>
    <property type="match status" value="1"/>
</dbReference>
<evidence type="ECO:0000256" key="3">
    <source>
        <dbReference type="ARBA" id="ARBA00022842"/>
    </source>
</evidence>
<dbReference type="Pfam" id="PF00752">
    <property type="entry name" value="XPG_N"/>
    <property type="match status" value="1"/>
</dbReference>
<evidence type="ECO:0000256" key="2">
    <source>
        <dbReference type="ARBA" id="ARBA00022759"/>
    </source>
</evidence>
<dbReference type="InterPro" id="IPR006085">
    <property type="entry name" value="XPG_DNA_repair_N"/>
</dbReference>
<dbReference type="PRINTS" id="PR00853">
    <property type="entry name" value="XPGRADSUPER"/>
</dbReference>
<dbReference type="AlphaFoldDB" id="A0A6C0HQ88"/>